<evidence type="ECO:0008006" key="3">
    <source>
        <dbReference type="Google" id="ProtNLM"/>
    </source>
</evidence>
<protein>
    <recommendedName>
        <fullName evidence="3">Capsule polysaccharide biosynthesis protein</fullName>
    </recommendedName>
</protein>
<sequence length="401" mass="45525">MTALLSIPSEYQDQLELVNVLDTRTDEEILQAISQYVPVTSEKNIWAFWHSGVRNMSGWTQRNIADWVRICGPEWTVRILDNVPDSPNYALKYLTPALLPEAFLERKMDGPYSGPHSADFLRGACLYEHGGASMDVGSILFRHMDRICWNEIEDPNSPIQVAVPLMYGQTIANHFVAARKGDPFIKRWHDLFIHLWKNRTNYQGLLDNPLLAFGAEHLSFDKSRASNFTWDFKVDAKTVMEYITQVLCWMRLTMLEDAGDGFSCADYWQNHVLCIDVLQESWGAEAVVGFASGGKGIMDPLSVKLSSDKGSEQYKQAEALVWRLLTRSSMQKITHGKGLTNTVALGILWDMKENEGKDREPGTFAELMRYGSVHFRQKREHIVTMAAPKPSMTMKKGVLEP</sequence>
<organism evidence="1 2">
    <name type="scientific">Mycena albidolilacea</name>
    <dbReference type="NCBI Taxonomy" id="1033008"/>
    <lineage>
        <taxon>Eukaryota</taxon>
        <taxon>Fungi</taxon>
        <taxon>Dikarya</taxon>
        <taxon>Basidiomycota</taxon>
        <taxon>Agaricomycotina</taxon>
        <taxon>Agaricomycetes</taxon>
        <taxon>Agaricomycetidae</taxon>
        <taxon>Agaricales</taxon>
        <taxon>Marasmiineae</taxon>
        <taxon>Mycenaceae</taxon>
        <taxon>Mycena</taxon>
    </lineage>
</organism>
<evidence type="ECO:0000313" key="1">
    <source>
        <dbReference type="EMBL" id="KAJ7368829.1"/>
    </source>
</evidence>
<keyword evidence="2" id="KW-1185">Reference proteome</keyword>
<reference evidence="1" key="1">
    <citation type="submission" date="2023-03" db="EMBL/GenBank/DDBJ databases">
        <title>Massive genome expansion in bonnet fungi (Mycena s.s.) driven by repeated elements and novel gene families across ecological guilds.</title>
        <authorList>
            <consortium name="Lawrence Berkeley National Laboratory"/>
            <person name="Harder C.B."/>
            <person name="Miyauchi S."/>
            <person name="Viragh M."/>
            <person name="Kuo A."/>
            <person name="Thoen E."/>
            <person name="Andreopoulos B."/>
            <person name="Lu D."/>
            <person name="Skrede I."/>
            <person name="Drula E."/>
            <person name="Henrissat B."/>
            <person name="Morin E."/>
            <person name="Kohler A."/>
            <person name="Barry K."/>
            <person name="LaButti K."/>
            <person name="Morin E."/>
            <person name="Salamov A."/>
            <person name="Lipzen A."/>
            <person name="Mereny Z."/>
            <person name="Hegedus B."/>
            <person name="Baldrian P."/>
            <person name="Stursova M."/>
            <person name="Weitz H."/>
            <person name="Taylor A."/>
            <person name="Grigoriev I.V."/>
            <person name="Nagy L.G."/>
            <person name="Martin F."/>
            <person name="Kauserud H."/>
        </authorList>
    </citation>
    <scope>NUCLEOTIDE SEQUENCE</scope>
    <source>
        <strain evidence="1">CBHHK002</strain>
    </source>
</reference>
<proteinExistence type="predicted"/>
<dbReference type="InterPro" id="IPR008441">
    <property type="entry name" value="AfumC-like_glycosyl_Trfase"/>
</dbReference>
<dbReference type="AlphaFoldDB" id="A0AAD7F4Z3"/>
<evidence type="ECO:0000313" key="2">
    <source>
        <dbReference type="Proteomes" id="UP001218218"/>
    </source>
</evidence>
<dbReference type="EMBL" id="JARIHO010000001">
    <property type="protein sequence ID" value="KAJ7368829.1"/>
    <property type="molecule type" value="Genomic_DNA"/>
</dbReference>
<gene>
    <name evidence="1" type="ORF">DFH08DRAFT_796671</name>
</gene>
<dbReference type="SUPFAM" id="SSF53448">
    <property type="entry name" value="Nucleotide-diphospho-sugar transferases"/>
    <property type="match status" value="1"/>
</dbReference>
<name>A0AAD7F4Z3_9AGAR</name>
<dbReference type="GO" id="GO:0016757">
    <property type="term" value="F:glycosyltransferase activity"/>
    <property type="evidence" value="ECO:0007669"/>
    <property type="project" value="InterPro"/>
</dbReference>
<dbReference type="Proteomes" id="UP001218218">
    <property type="component" value="Unassembled WGS sequence"/>
</dbReference>
<dbReference type="InterPro" id="IPR029044">
    <property type="entry name" value="Nucleotide-diphossugar_trans"/>
</dbReference>
<dbReference type="Gene3D" id="3.90.550.20">
    <property type="match status" value="1"/>
</dbReference>
<accession>A0AAD7F4Z3</accession>
<comment type="caution">
    <text evidence="1">The sequence shown here is derived from an EMBL/GenBank/DDBJ whole genome shotgun (WGS) entry which is preliminary data.</text>
</comment>
<dbReference type="Pfam" id="PF05704">
    <property type="entry name" value="Caps_synth"/>
    <property type="match status" value="1"/>
</dbReference>